<dbReference type="KEGG" id="fmg:HYN48_04885"/>
<gene>
    <name evidence="2" type="ORF">HYN48_04885</name>
</gene>
<dbReference type="EMBL" id="CP028811">
    <property type="protein sequence ID" value="AWA29476.1"/>
    <property type="molecule type" value="Genomic_DNA"/>
</dbReference>
<dbReference type="AlphaFoldDB" id="A0A2S0RCR4"/>
<organism evidence="2 3">
    <name type="scientific">Flavobacterium magnum</name>
    <dbReference type="NCBI Taxonomy" id="2162713"/>
    <lineage>
        <taxon>Bacteria</taxon>
        <taxon>Pseudomonadati</taxon>
        <taxon>Bacteroidota</taxon>
        <taxon>Flavobacteriia</taxon>
        <taxon>Flavobacteriales</taxon>
        <taxon>Flavobacteriaceae</taxon>
        <taxon>Flavobacterium</taxon>
    </lineage>
</organism>
<sequence length="177" mass="20514">MKEDDEFELVVHQGRMPIWKTLLAAILFTGMLYFLYDMFVVIWDYGLNDATNRRFAGDIKLVGMTLAGGISFSLRKSVMIDLDKNRLVSKFNVGPFCRNVRSEIPQLEYVSVFLDGKGYHQVNLWYKGNKHYNMYAFEEKKNAMKFAANVAVKLDIDLLDATEKGNFHRVDKFSFIN</sequence>
<proteinExistence type="predicted"/>
<dbReference type="RefSeq" id="WP_108370060.1">
    <property type="nucleotide sequence ID" value="NZ_CP028811.1"/>
</dbReference>
<reference evidence="2 3" key="1">
    <citation type="submission" date="2018-04" db="EMBL/GenBank/DDBJ databases">
        <title>Genome sequencing of Flavobacterium sp. HYN0048.</title>
        <authorList>
            <person name="Yi H."/>
            <person name="Baek C."/>
        </authorList>
    </citation>
    <scope>NUCLEOTIDE SEQUENCE [LARGE SCALE GENOMIC DNA]</scope>
    <source>
        <strain evidence="2 3">HYN0048</strain>
    </source>
</reference>
<feature type="transmembrane region" description="Helical" evidence="1">
    <location>
        <begin position="21"/>
        <end position="43"/>
    </location>
</feature>
<evidence type="ECO:0000313" key="2">
    <source>
        <dbReference type="EMBL" id="AWA29476.1"/>
    </source>
</evidence>
<evidence type="ECO:0000256" key="1">
    <source>
        <dbReference type="SAM" id="Phobius"/>
    </source>
</evidence>
<name>A0A2S0RCR4_9FLAO</name>
<evidence type="ECO:0000313" key="3">
    <source>
        <dbReference type="Proteomes" id="UP000244193"/>
    </source>
</evidence>
<dbReference type="OrthoDB" id="1200950at2"/>
<keyword evidence="3" id="KW-1185">Reference proteome</keyword>
<keyword evidence="1" id="KW-0472">Membrane</keyword>
<protein>
    <submittedName>
        <fullName evidence="2">Uncharacterized protein</fullName>
    </submittedName>
</protein>
<keyword evidence="1" id="KW-0812">Transmembrane</keyword>
<keyword evidence="1" id="KW-1133">Transmembrane helix</keyword>
<dbReference type="Proteomes" id="UP000244193">
    <property type="component" value="Chromosome"/>
</dbReference>
<accession>A0A2S0RCR4</accession>